<gene>
    <name evidence="2" type="ORF">MKP09_12215</name>
</gene>
<dbReference type="InterPro" id="IPR027417">
    <property type="entry name" value="P-loop_NTPase"/>
</dbReference>
<dbReference type="EMBL" id="JAKWBL010000002">
    <property type="protein sequence ID" value="MCH5598618.1"/>
    <property type="molecule type" value="Genomic_DNA"/>
</dbReference>
<dbReference type="InterPro" id="IPR051396">
    <property type="entry name" value="Bact_Antivir_Def_Nuclease"/>
</dbReference>
<sequence>MKIKDIHLKNFRSFENCIIEFEDFYTAICGKNNSGKSNIIRAILNVLGPVSNRHRLNYHTDFPVWKPKASKENIELTVRIVSSPYISAGFS</sequence>
<accession>A0ABS9SJQ3</accession>
<keyword evidence="2" id="KW-0067">ATP-binding</keyword>
<dbReference type="GO" id="GO:0005524">
    <property type="term" value="F:ATP binding"/>
    <property type="evidence" value="ECO:0007669"/>
    <property type="project" value="UniProtKB-KW"/>
</dbReference>
<dbReference type="Gene3D" id="3.40.50.300">
    <property type="entry name" value="P-loop containing nucleotide triphosphate hydrolases"/>
    <property type="match status" value="1"/>
</dbReference>
<proteinExistence type="predicted"/>
<feature type="domain" description="Endonuclease GajA/Old nuclease/RecF-like AAA" evidence="1">
    <location>
        <begin position="1"/>
        <end position="48"/>
    </location>
</feature>
<dbReference type="Pfam" id="PF13175">
    <property type="entry name" value="AAA_15"/>
    <property type="match status" value="1"/>
</dbReference>
<dbReference type="PANTHER" id="PTHR43581:SF4">
    <property type="entry name" value="ATP_GTP PHOSPHATASE"/>
    <property type="match status" value="1"/>
</dbReference>
<dbReference type="PANTHER" id="PTHR43581">
    <property type="entry name" value="ATP/GTP PHOSPHATASE"/>
    <property type="match status" value="1"/>
</dbReference>
<dbReference type="RefSeq" id="WP_240830282.1">
    <property type="nucleotide sequence ID" value="NZ_JAKWBL010000002.1"/>
</dbReference>
<dbReference type="SUPFAM" id="SSF52540">
    <property type="entry name" value="P-loop containing nucleoside triphosphate hydrolases"/>
    <property type="match status" value="1"/>
</dbReference>
<evidence type="ECO:0000259" key="1">
    <source>
        <dbReference type="Pfam" id="PF13175"/>
    </source>
</evidence>
<dbReference type="Proteomes" id="UP001202248">
    <property type="component" value="Unassembled WGS sequence"/>
</dbReference>
<keyword evidence="2" id="KW-0547">Nucleotide-binding</keyword>
<reference evidence="2 3" key="1">
    <citation type="submission" date="2022-02" db="EMBL/GenBank/DDBJ databases">
        <authorList>
            <person name="Min J."/>
        </authorList>
    </citation>
    <scope>NUCLEOTIDE SEQUENCE [LARGE SCALE GENOMIC DNA]</scope>
    <source>
        <strain evidence="2 3">GR10-1</strain>
    </source>
</reference>
<comment type="caution">
    <text evidence="2">The sequence shown here is derived from an EMBL/GenBank/DDBJ whole genome shotgun (WGS) entry which is preliminary data.</text>
</comment>
<organism evidence="2 3">
    <name type="scientific">Niabella ginsengisoli</name>
    <dbReference type="NCBI Taxonomy" id="522298"/>
    <lineage>
        <taxon>Bacteria</taxon>
        <taxon>Pseudomonadati</taxon>
        <taxon>Bacteroidota</taxon>
        <taxon>Chitinophagia</taxon>
        <taxon>Chitinophagales</taxon>
        <taxon>Chitinophagaceae</taxon>
        <taxon>Niabella</taxon>
    </lineage>
</organism>
<evidence type="ECO:0000313" key="3">
    <source>
        <dbReference type="Proteomes" id="UP001202248"/>
    </source>
</evidence>
<evidence type="ECO:0000313" key="2">
    <source>
        <dbReference type="EMBL" id="MCH5598618.1"/>
    </source>
</evidence>
<keyword evidence="3" id="KW-1185">Reference proteome</keyword>
<name>A0ABS9SJQ3_9BACT</name>
<protein>
    <submittedName>
        <fullName evidence="2">ATP-binding protein</fullName>
    </submittedName>
</protein>
<dbReference type="InterPro" id="IPR041685">
    <property type="entry name" value="AAA_GajA/Old/RecF-like"/>
</dbReference>